<feature type="compositionally biased region" description="Low complexity" evidence="1">
    <location>
        <begin position="438"/>
        <end position="448"/>
    </location>
</feature>
<sequence length="484" mass="54258">MTVAIYEGDTAEEEWRRDIAKYITVRHPHILQLCGAASSGRIHAALFHGDLISYNQFLDLYRHSPILTAYIRGYTTTQYLNAWAYIASSGTTGPYNFWIRRTSGLLCLEVSPPQSFDDLPWYFQDQEIPNGELLPNLSIADMEVVAIRHLSLQQYHTCCTSVPLFRHEAISTSTTVTLAAVRRWPMGEQFGSSHGLVGARDVEIINCGWGSLAMPPDVFDMTDSSTRFNATEVSERAFRLYFQTSAGPSIWLSQANHNFHRLQVIDNYADYAVIDRIDFCVRILPSASTPPTGYLFLCPPSAFRADSSSFRWPDSPAYWSFDPLGVERLTAEEAKHVGFPSMHLTAVVWGRWWDASVYTGLRQFHAAKGFDPDGQDVARHLGYPLYELSGEMAVSFARVEDQYSEEEDPSDQEESSDVDSLLDQEDSSGAHHGPPPEATTLESTEPSELLEPSMSRAFKVISNIKLVLILFLALGYVQLLLIGD</sequence>
<protein>
    <submittedName>
        <fullName evidence="3">Uncharacterized protein</fullName>
    </submittedName>
</protein>
<organism evidence="3 4">
    <name type="scientific">Mycena alexandri</name>
    <dbReference type="NCBI Taxonomy" id="1745969"/>
    <lineage>
        <taxon>Eukaryota</taxon>
        <taxon>Fungi</taxon>
        <taxon>Dikarya</taxon>
        <taxon>Basidiomycota</taxon>
        <taxon>Agaricomycotina</taxon>
        <taxon>Agaricomycetes</taxon>
        <taxon>Agaricomycetidae</taxon>
        <taxon>Agaricales</taxon>
        <taxon>Marasmiineae</taxon>
        <taxon>Mycenaceae</taxon>
        <taxon>Mycena</taxon>
    </lineage>
</organism>
<keyword evidence="2" id="KW-0472">Membrane</keyword>
<name>A0AAD6WY00_9AGAR</name>
<evidence type="ECO:0000256" key="2">
    <source>
        <dbReference type="SAM" id="Phobius"/>
    </source>
</evidence>
<evidence type="ECO:0000313" key="3">
    <source>
        <dbReference type="EMBL" id="KAJ7028835.1"/>
    </source>
</evidence>
<evidence type="ECO:0000313" key="4">
    <source>
        <dbReference type="Proteomes" id="UP001218188"/>
    </source>
</evidence>
<keyword evidence="4" id="KW-1185">Reference proteome</keyword>
<feature type="compositionally biased region" description="Acidic residues" evidence="1">
    <location>
        <begin position="402"/>
        <end position="426"/>
    </location>
</feature>
<feature type="region of interest" description="Disordered" evidence="1">
    <location>
        <begin position="400"/>
        <end position="448"/>
    </location>
</feature>
<dbReference type="AlphaFoldDB" id="A0AAD6WY00"/>
<dbReference type="EMBL" id="JARJCM010000108">
    <property type="protein sequence ID" value="KAJ7028835.1"/>
    <property type="molecule type" value="Genomic_DNA"/>
</dbReference>
<proteinExistence type="predicted"/>
<dbReference type="Proteomes" id="UP001218188">
    <property type="component" value="Unassembled WGS sequence"/>
</dbReference>
<accession>A0AAD6WY00</accession>
<reference evidence="3" key="1">
    <citation type="submission" date="2023-03" db="EMBL/GenBank/DDBJ databases">
        <title>Massive genome expansion in bonnet fungi (Mycena s.s.) driven by repeated elements and novel gene families across ecological guilds.</title>
        <authorList>
            <consortium name="Lawrence Berkeley National Laboratory"/>
            <person name="Harder C.B."/>
            <person name="Miyauchi S."/>
            <person name="Viragh M."/>
            <person name="Kuo A."/>
            <person name="Thoen E."/>
            <person name="Andreopoulos B."/>
            <person name="Lu D."/>
            <person name="Skrede I."/>
            <person name="Drula E."/>
            <person name="Henrissat B."/>
            <person name="Morin E."/>
            <person name="Kohler A."/>
            <person name="Barry K."/>
            <person name="LaButti K."/>
            <person name="Morin E."/>
            <person name="Salamov A."/>
            <person name="Lipzen A."/>
            <person name="Mereny Z."/>
            <person name="Hegedus B."/>
            <person name="Baldrian P."/>
            <person name="Stursova M."/>
            <person name="Weitz H."/>
            <person name="Taylor A."/>
            <person name="Grigoriev I.V."/>
            <person name="Nagy L.G."/>
            <person name="Martin F."/>
            <person name="Kauserud H."/>
        </authorList>
    </citation>
    <scope>NUCLEOTIDE SEQUENCE</scope>
    <source>
        <strain evidence="3">CBHHK200</strain>
    </source>
</reference>
<evidence type="ECO:0000256" key="1">
    <source>
        <dbReference type="SAM" id="MobiDB-lite"/>
    </source>
</evidence>
<keyword evidence="2" id="KW-1133">Transmembrane helix</keyword>
<gene>
    <name evidence="3" type="ORF">C8F04DRAFT_1118193</name>
</gene>
<keyword evidence="2" id="KW-0812">Transmembrane</keyword>
<comment type="caution">
    <text evidence="3">The sequence shown here is derived from an EMBL/GenBank/DDBJ whole genome shotgun (WGS) entry which is preliminary data.</text>
</comment>
<feature type="transmembrane region" description="Helical" evidence="2">
    <location>
        <begin position="464"/>
        <end position="482"/>
    </location>
</feature>